<evidence type="ECO:0000256" key="1">
    <source>
        <dbReference type="SAM" id="MobiDB-lite"/>
    </source>
</evidence>
<accession>A0AAV9D2Z2</accession>
<feature type="region of interest" description="Disordered" evidence="1">
    <location>
        <begin position="1"/>
        <end position="21"/>
    </location>
</feature>
<protein>
    <submittedName>
        <fullName evidence="2">Uncharacterized protein</fullName>
    </submittedName>
</protein>
<dbReference type="AlphaFoldDB" id="A0AAV9D2Z2"/>
<evidence type="ECO:0000313" key="2">
    <source>
        <dbReference type="EMBL" id="KAK1295497.1"/>
    </source>
</evidence>
<comment type="caution">
    <text evidence="2">The sequence shown here is derived from an EMBL/GenBank/DDBJ whole genome shotgun (WGS) entry which is preliminary data.</text>
</comment>
<name>A0AAV9D2Z2_ACOCL</name>
<dbReference type="EMBL" id="JAUJYO010000016">
    <property type="protein sequence ID" value="KAK1295497.1"/>
    <property type="molecule type" value="Genomic_DNA"/>
</dbReference>
<organism evidence="2 3">
    <name type="scientific">Acorus calamus</name>
    <name type="common">Sweet flag</name>
    <dbReference type="NCBI Taxonomy" id="4465"/>
    <lineage>
        <taxon>Eukaryota</taxon>
        <taxon>Viridiplantae</taxon>
        <taxon>Streptophyta</taxon>
        <taxon>Embryophyta</taxon>
        <taxon>Tracheophyta</taxon>
        <taxon>Spermatophyta</taxon>
        <taxon>Magnoliopsida</taxon>
        <taxon>Liliopsida</taxon>
        <taxon>Acoraceae</taxon>
        <taxon>Acorus</taxon>
    </lineage>
</organism>
<feature type="compositionally biased region" description="Low complexity" evidence="1">
    <location>
        <begin position="7"/>
        <end position="19"/>
    </location>
</feature>
<reference evidence="2" key="1">
    <citation type="journal article" date="2023" name="Nat. Commun.">
        <title>Diploid and tetraploid genomes of Acorus and the evolution of monocots.</title>
        <authorList>
            <person name="Ma L."/>
            <person name="Liu K.W."/>
            <person name="Li Z."/>
            <person name="Hsiao Y.Y."/>
            <person name="Qi Y."/>
            <person name="Fu T."/>
            <person name="Tang G.D."/>
            <person name="Zhang D."/>
            <person name="Sun W.H."/>
            <person name="Liu D.K."/>
            <person name="Li Y."/>
            <person name="Chen G.Z."/>
            <person name="Liu X.D."/>
            <person name="Liao X.Y."/>
            <person name="Jiang Y.T."/>
            <person name="Yu X."/>
            <person name="Hao Y."/>
            <person name="Huang J."/>
            <person name="Zhao X.W."/>
            <person name="Ke S."/>
            <person name="Chen Y.Y."/>
            <person name="Wu W.L."/>
            <person name="Hsu J.L."/>
            <person name="Lin Y.F."/>
            <person name="Huang M.D."/>
            <person name="Li C.Y."/>
            <person name="Huang L."/>
            <person name="Wang Z.W."/>
            <person name="Zhao X."/>
            <person name="Zhong W.Y."/>
            <person name="Peng D.H."/>
            <person name="Ahmad S."/>
            <person name="Lan S."/>
            <person name="Zhang J.S."/>
            <person name="Tsai W.C."/>
            <person name="Van de Peer Y."/>
            <person name="Liu Z.J."/>
        </authorList>
    </citation>
    <scope>NUCLEOTIDE SEQUENCE</scope>
    <source>
        <strain evidence="2">CP</strain>
    </source>
</reference>
<evidence type="ECO:0000313" key="3">
    <source>
        <dbReference type="Proteomes" id="UP001180020"/>
    </source>
</evidence>
<sequence>MMGPGDGPSSSSSSLSSMMGHEEVGLAVAETSMEEMMMWSWLSSWEEEMEVAAPPEFMMDGGGDFWEEYEATRTMGRSE</sequence>
<reference evidence="2" key="2">
    <citation type="submission" date="2023-06" db="EMBL/GenBank/DDBJ databases">
        <authorList>
            <person name="Ma L."/>
            <person name="Liu K.-W."/>
            <person name="Li Z."/>
            <person name="Hsiao Y.-Y."/>
            <person name="Qi Y."/>
            <person name="Fu T."/>
            <person name="Tang G."/>
            <person name="Zhang D."/>
            <person name="Sun W.-H."/>
            <person name="Liu D.-K."/>
            <person name="Li Y."/>
            <person name="Chen G.-Z."/>
            <person name="Liu X.-D."/>
            <person name="Liao X.-Y."/>
            <person name="Jiang Y.-T."/>
            <person name="Yu X."/>
            <person name="Hao Y."/>
            <person name="Huang J."/>
            <person name="Zhao X.-W."/>
            <person name="Ke S."/>
            <person name="Chen Y.-Y."/>
            <person name="Wu W.-L."/>
            <person name="Hsu J.-L."/>
            <person name="Lin Y.-F."/>
            <person name="Huang M.-D."/>
            <person name="Li C.-Y."/>
            <person name="Huang L."/>
            <person name="Wang Z.-W."/>
            <person name="Zhao X."/>
            <person name="Zhong W.-Y."/>
            <person name="Peng D.-H."/>
            <person name="Ahmad S."/>
            <person name="Lan S."/>
            <person name="Zhang J.-S."/>
            <person name="Tsai W.-C."/>
            <person name="Van De Peer Y."/>
            <person name="Liu Z.-J."/>
        </authorList>
    </citation>
    <scope>NUCLEOTIDE SEQUENCE</scope>
    <source>
        <strain evidence="2">CP</strain>
        <tissue evidence="2">Leaves</tissue>
    </source>
</reference>
<keyword evidence="3" id="KW-1185">Reference proteome</keyword>
<gene>
    <name evidence="2" type="ORF">QJS10_CPA16g01628</name>
</gene>
<dbReference type="Proteomes" id="UP001180020">
    <property type="component" value="Unassembled WGS sequence"/>
</dbReference>
<proteinExistence type="predicted"/>